<dbReference type="AlphaFoldDB" id="A0AAX1N932"/>
<keyword evidence="6" id="KW-1185">Reference proteome</keyword>
<gene>
    <name evidence="5" type="ORF">KMW28_24600</name>
</gene>
<dbReference type="Proteomes" id="UP000678679">
    <property type="component" value="Chromosome 2"/>
</dbReference>
<name>A0AAX1N932_9BACT</name>
<organism evidence="5 6">
    <name type="scientific">Flammeovirga yaeyamensis</name>
    <dbReference type="NCBI Taxonomy" id="367791"/>
    <lineage>
        <taxon>Bacteria</taxon>
        <taxon>Pseudomonadati</taxon>
        <taxon>Bacteroidota</taxon>
        <taxon>Cytophagia</taxon>
        <taxon>Cytophagales</taxon>
        <taxon>Flammeovirgaceae</taxon>
        <taxon>Flammeovirga</taxon>
    </lineage>
</organism>
<evidence type="ECO:0000259" key="4">
    <source>
        <dbReference type="PROSITE" id="PS50949"/>
    </source>
</evidence>
<dbReference type="Gene3D" id="3.40.50.2300">
    <property type="match status" value="2"/>
</dbReference>
<dbReference type="InterPro" id="IPR028082">
    <property type="entry name" value="Peripla_BP_I"/>
</dbReference>
<feature type="domain" description="HTH gntR-type" evidence="4">
    <location>
        <begin position="17"/>
        <end position="85"/>
    </location>
</feature>
<dbReference type="SUPFAM" id="SSF53822">
    <property type="entry name" value="Periplasmic binding protein-like I"/>
    <property type="match status" value="1"/>
</dbReference>
<proteinExistence type="predicted"/>
<dbReference type="InterPro" id="IPR036390">
    <property type="entry name" value="WH_DNA-bd_sf"/>
</dbReference>
<dbReference type="PROSITE" id="PS50949">
    <property type="entry name" value="HTH_GNTR"/>
    <property type="match status" value="1"/>
</dbReference>
<dbReference type="RefSeq" id="WP_066214558.1">
    <property type="nucleotide sequence ID" value="NZ_CP076133.1"/>
</dbReference>
<dbReference type="Pfam" id="PF00392">
    <property type="entry name" value="GntR"/>
    <property type="match status" value="1"/>
</dbReference>
<dbReference type="GO" id="GO:0003677">
    <property type="term" value="F:DNA binding"/>
    <property type="evidence" value="ECO:0007669"/>
    <property type="project" value="UniProtKB-KW"/>
</dbReference>
<dbReference type="SMART" id="SM00345">
    <property type="entry name" value="HTH_GNTR"/>
    <property type="match status" value="1"/>
</dbReference>
<evidence type="ECO:0000256" key="2">
    <source>
        <dbReference type="ARBA" id="ARBA00023125"/>
    </source>
</evidence>
<keyword evidence="1" id="KW-0805">Transcription regulation</keyword>
<evidence type="ECO:0000256" key="1">
    <source>
        <dbReference type="ARBA" id="ARBA00023015"/>
    </source>
</evidence>
<dbReference type="SUPFAM" id="SSF46785">
    <property type="entry name" value="Winged helix' DNA-binding domain"/>
    <property type="match status" value="1"/>
</dbReference>
<dbReference type="KEGG" id="fya:KMW28_24600"/>
<accession>A0AAX1N932</accession>
<dbReference type="PANTHER" id="PTHR38445:SF10">
    <property type="entry name" value="GNTR-FAMILY TRANSCRIPTIONAL REGULATOR"/>
    <property type="match status" value="1"/>
</dbReference>
<keyword evidence="3" id="KW-0804">Transcription</keyword>
<protein>
    <submittedName>
        <fullName evidence="5">GntR family transcriptional regulator</fullName>
    </submittedName>
</protein>
<dbReference type="InterPro" id="IPR000524">
    <property type="entry name" value="Tscrpt_reg_HTH_GntR"/>
</dbReference>
<dbReference type="PANTHER" id="PTHR38445">
    <property type="entry name" value="HTH-TYPE TRANSCRIPTIONAL REPRESSOR YTRA"/>
    <property type="match status" value="1"/>
</dbReference>
<evidence type="ECO:0000313" key="6">
    <source>
        <dbReference type="Proteomes" id="UP000678679"/>
    </source>
</evidence>
<evidence type="ECO:0000313" key="5">
    <source>
        <dbReference type="EMBL" id="QWG04074.1"/>
    </source>
</evidence>
<dbReference type="Gene3D" id="1.10.10.10">
    <property type="entry name" value="Winged helix-like DNA-binding domain superfamily/Winged helix DNA-binding domain"/>
    <property type="match status" value="1"/>
</dbReference>
<dbReference type="EMBL" id="CP076133">
    <property type="protein sequence ID" value="QWG04074.1"/>
    <property type="molecule type" value="Genomic_DNA"/>
</dbReference>
<keyword evidence="2" id="KW-0238">DNA-binding</keyword>
<dbReference type="GO" id="GO:0003700">
    <property type="term" value="F:DNA-binding transcription factor activity"/>
    <property type="evidence" value="ECO:0007669"/>
    <property type="project" value="InterPro"/>
</dbReference>
<reference evidence="5 6" key="1">
    <citation type="submission" date="2021-05" db="EMBL/GenBank/DDBJ databases">
        <title>Comparative genomic studies on the polysaccharide-degrading batcterial strains of the Flammeovirga genus.</title>
        <authorList>
            <person name="Zewei F."/>
            <person name="Zheng Z."/>
            <person name="Yu L."/>
            <person name="Ruyue G."/>
            <person name="Yanhong M."/>
            <person name="Yuanyuan C."/>
            <person name="Jingyan G."/>
            <person name="Wenjun H."/>
        </authorList>
    </citation>
    <scope>NUCLEOTIDE SEQUENCE [LARGE SCALE GENOMIC DNA]</scope>
    <source>
        <strain evidence="5 6">NBRC:100898</strain>
    </source>
</reference>
<dbReference type="InterPro" id="IPR036388">
    <property type="entry name" value="WH-like_DNA-bd_sf"/>
</dbReference>
<sequence>MIEQLSTIFKEEGKHNAPKYIQLSNTFKALIRLGVLKAEDRMPSFNELIVDLDVSKDTIEKAYKILKEEHYIVSVRGKGTFVMNSPELGKIKVLLIFNKMSVSKKKLYESFTKTSEDHIETNLLLHDGNLSHLEKIIQEQKNNYHYFVIIPIFKKVSDQEVQKVLKLIPSNQLLLLGRAESNLSEEIPSVYEDFSEDIFNTLQQNIKPIVQFDQLHLVIAKDSSRSLQDIWSGFVRFCLHFNLSYKVSSNFNEGDIENNTLYIVTIDEDLANIIKDCRTNNWQLGKDIGLISYNDSPLKEILEGGITIITSSFKDMGKIAASQIINKKLESVKVPFVMKRRASL</sequence>
<dbReference type="CDD" id="cd07377">
    <property type="entry name" value="WHTH_GntR"/>
    <property type="match status" value="1"/>
</dbReference>
<evidence type="ECO:0000256" key="3">
    <source>
        <dbReference type="ARBA" id="ARBA00023163"/>
    </source>
</evidence>